<gene>
    <name evidence="3" type="ORF">AMATHDRAFT_66613</name>
</gene>
<keyword evidence="4" id="KW-1185">Reference proteome</keyword>
<keyword evidence="2" id="KW-0472">Membrane</keyword>
<proteinExistence type="predicted"/>
<reference evidence="3 4" key="1">
    <citation type="submission" date="2014-02" db="EMBL/GenBank/DDBJ databases">
        <title>Transposable element dynamics among asymbiotic and ectomycorrhizal Amanita fungi.</title>
        <authorList>
            <consortium name="DOE Joint Genome Institute"/>
            <person name="Hess J."/>
            <person name="Skrede I."/>
            <person name="Wolfe B."/>
            <person name="LaButti K."/>
            <person name="Ohm R.A."/>
            <person name="Grigoriev I.V."/>
            <person name="Pringle A."/>
        </authorList>
    </citation>
    <scope>NUCLEOTIDE SEQUENCE [LARGE SCALE GENOMIC DNA]</scope>
    <source>
        <strain evidence="3 4">SKay4041</strain>
    </source>
</reference>
<dbReference type="EMBL" id="KZ302087">
    <property type="protein sequence ID" value="PFH47875.1"/>
    <property type="molecule type" value="Genomic_DNA"/>
</dbReference>
<accession>A0A2A9NA31</accession>
<feature type="transmembrane region" description="Helical" evidence="2">
    <location>
        <begin position="75"/>
        <end position="99"/>
    </location>
</feature>
<evidence type="ECO:0000313" key="3">
    <source>
        <dbReference type="EMBL" id="PFH47875.1"/>
    </source>
</evidence>
<organism evidence="3 4">
    <name type="scientific">Amanita thiersii Skay4041</name>
    <dbReference type="NCBI Taxonomy" id="703135"/>
    <lineage>
        <taxon>Eukaryota</taxon>
        <taxon>Fungi</taxon>
        <taxon>Dikarya</taxon>
        <taxon>Basidiomycota</taxon>
        <taxon>Agaricomycotina</taxon>
        <taxon>Agaricomycetes</taxon>
        <taxon>Agaricomycetidae</taxon>
        <taxon>Agaricales</taxon>
        <taxon>Pluteineae</taxon>
        <taxon>Amanitaceae</taxon>
        <taxon>Amanita</taxon>
    </lineage>
</organism>
<dbReference type="AlphaFoldDB" id="A0A2A9NA31"/>
<keyword evidence="2" id="KW-1133">Transmembrane helix</keyword>
<evidence type="ECO:0000313" key="4">
    <source>
        <dbReference type="Proteomes" id="UP000242287"/>
    </source>
</evidence>
<sequence>MGSQRAVGDNPTKSQHPHYNQISNRLEYAHYDARGSSSSANDLFFRTVPLPLLFSVTHLCDCAADCFDSTTKPPFVVVTAIPPAIVVSLLAIVPFVNIINLAHGGRAIRIHSRARQNAQQRIRKPCTTTVVRRGSDQRGPTKQRGSNDMRSVVASPGQLDVWAPLDKGQLNVGGKKGRVGKGYLGVGELIAQGTNCGI</sequence>
<feature type="compositionally biased region" description="Polar residues" evidence="1">
    <location>
        <begin position="138"/>
        <end position="149"/>
    </location>
</feature>
<evidence type="ECO:0000256" key="2">
    <source>
        <dbReference type="SAM" id="Phobius"/>
    </source>
</evidence>
<evidence type="ECO:0000256" key="1">
    <source>
        <dbReference type="SAM" id="MobiDB-lite"/>
    </source>
</evidence>
<protein>
    <submittedName>
        <fullName evidence="3">Uncharacterized protein</fullName>
    </submittedName>
</protein>
<feature type="region of interest" description="Disordered" evidence="1">
    <location>
        <begin position="129"/>
        <end position="150"/>
    </location>
</feature>
<name>A0A2A9NA31_9AGAR</name>
<dbReference type="Proteomes" id="UP000242287">
    <property type="component" value="Unassembled WGS sequence"/>
</dbReference>
<keyword evidence="2" id="KW-0812">Transmembrane</keyword>